<evidence type="ECO:0000313" key="3">
    <source>
        <dbReference type="RefSeq" id="XP_027076960.1"/>
    </source>
</evidence>
<dbReference type="SMART" id="SM00220">
    <property type="entry name" value="S_TKc"/>
    <property type="match status" value="1"/>
</dbReference>
<dbReference type="RefSeq" id="XP_027076960.1">
    <property type="nucleotide sequence ID" value="XM_027221159.1"/>
</dbReference>
<evidence type="ECO:0000259" key="1">
    <source>
        <dbReference type="PROSITE" id="PS50011"/>
    </source>
</evidence>
<dbReference type="PROSITE" id="PS50011">
    <property type="entry name" value="PROTEIN_KINASE_DOM"/>
    <property type="match status" value="1"/>
</dbReference>
<keyword evidence="2" id="KW-1185">Reference proteome</keyword>
<reference evidence="2" key="1">
    <citation type="journal article" date="2025" name="Foods">
        <title>Unveiling the Microbial Signatures of Arabica Coffee Cherries: Insights into Ripeness Specific Diversity, Functional Traits, and Implications for Quality and Safety.</title>
        <authorList>
            <consortium name="RefSeq"/>
            <person name="Tenea G.N."/>
            <person name="Cifuentes V."/>
            <person name="Reyes P."/>
            <person name="Cevallos-Vallejos M."/>
        </authorList>
    </citation>
    <scope>NUCLEOTIDE SEQUENCE [LARGE SCALE GENOMIC DNA]</scope>
</reference>
<sequence length="209" mass="24349">MATVAQFDHPNLVKLVSSWASVTEIQMMFELIDGFLKDFYTEEENVIAHIAQQILMGLSYPRDKRIVHRDLKLANVLRNNDDNVKIADFGSSRRLDIGNMQFILTVLGTIQYCSPEMLQHQLRKIDRLDKSNIWSLGILLLEIYMGHFPFPRIDKLQIYNEIINDFVVPELPNSTSQFRDFVQQCLIRDVDSRASVDDLLGHNFLYMFH</sequence>
<dbReference type="SUPFAM" id="SSF56112">
    <property type="entry name" value="Protein kinase-like (PK-like)"/>
    <property type="match status" value="1"/>
</dbReference>
<gene>
    <name evidence="3" type="primary">LOC113700700</name>
</gene>
<dbReference type="AlphaFoldDB" id="A0A6P6TET3"/>
<accession>A0A6P6TET3</accession>
<feature type="domain" description="Protein kinase" evidence="1">
    <location>
        <begin position="1"/>
        <end position="205"/>
    </location>
</feature>
<dbReference type="GO" id="GO:0005524">
    <property type="term" value="F:ATP binding"/>
    <property type="evidence" value="ECO:0007669"/>
    <property type="project" value="InterPro"/>
</dbReference>
<dbReference type="Gene3D" id="1.10.510.10">
    <property type="entry name" value="Transferase(Phosphotransferase) domain 1"/>
    <property type="match status" value="1"/>
</dbReference>
<protein>
    <submittedName>
        <fullName evidence="3">Mitogen-activated protein kinase kinase 4-like</fullName>
    </submittedName>
</protein>
<name>A0A6P6TET3_COFAR</name>
<dbReference type="InterPro" id="IPR000719">
    <property type="entry name" value="Prot_kinase_dom"/>
</dbReference>
<evidence type="ECO:0000313" key="2">
    <source>
        <dbReference type="Proteomes" id="UP001652660"/>
    </source>
</evidence>
<organism evidence="2 3">
    <name type="scientific">Coffea arabica</name>
    <name type="common">Arabian coffee</name>
    <dbReference type="NCBI Taxonomy" id="13443"/>
    <lineage>
        <taxon>Eukaryota</taxon>
        <taxon>Viridiplantae</taxon>
        <taxon>Streptophyta</taxon>
        <taxon>Embryophyta</taxon>
        <taxon>Tracheophyta</taxon>
        <taxon>Spermatophyta</taxon>
        <taxon>Magnoliopsida</taxon>
        <taxon>eudicotyledons</taxon>
        <taxon>Gunneridae</taxon>
        <taxon>Pentapetalae</taxon>
        <taxon>asterids</taxon>
        <taxon>lamiids</taxon>
        <taxon>Gentianales</taxon>
        <taxon>Rubiaceae</taxon>
        <taxon>Ixoroideae</taxon>
        <taxon>Gardenieae complex</taxon>
        <taxon>Bertiereae - Coffeeae clade</taxon>
        <taxon>Coffeeae</taxon>
        <taxon>Coffea</taxon>
    </lineage>
</organism>
<dbReference type="Pfam" id="PF00069">
    <property type="entry name" value="Pkinase"/>
    <property type="match status" value="1"/>
</dbReference>
<proteinExistence type="predicted"/>
<dbReference type="OrthoDB" id="266718at2759"/>
<dbReference type="GO" id="GO:0004674">
    <property type="term" value="F:protein serine/threonine kinase activity"/>
    <property type="evidence" value="ECO:0007669"/>
    <property type="project" value="TreeGrafter"/>
</dbReference>
<dbReference type="GO" id="GO:0005737">
    <property type="term" value="C:cytoplasm"/>
    <property type="evidence" value="ECO:0007669"/>
    <property type="project" value="TreeGrafter"/>
</dbReference>
<dbReference type="GeneID" id="113700700"/>
<dbReference type="PANTHER" id="PTHR24361">
    <property type="entry name" value="MITOGEN-ACTIVATED KINASE KINASE KINASE"/>
    <property type="match status" value="1"/>
</dbReference>
<reference evidence="3" key="2">
    <citation type="submission" date="2025-08" db="UniProtKB">
        <authorList>
            <consortium name="RefSeq"/>
        </authorList>
    </citation>
    <scope>IDENTIFICATION</scope>
    <source>
        <tissue evidence="3">Leaves</tissue>
    </source>
</reference>
<dbReference type="InterPro" id="IPR011009">
    <property type="entry name" value="Kinase-like_dom_sf"/>
</dbReference>
<dbReference type="Proteomes" id="UP001652660">
    <property type="component" value="Chromosome 7e"/>
</dbReference>
<dbReference type="InterPro" id="IPR053235">
    <property type="entry name" value="Ser_Thr_kinase"/>
</dbReference>